<evidence type="ECO:0008006" key="4">
    <source>
        <dbReference type="Google" id="ProtNLM"/>
    </source>
</evidence>
<name>A0ABU2Y9Y5_9FLAO</name>
<organism evidence="2 3">
    <name type="scientific">Patiriisocius hiemis</name>
    <dbReference type="NCBI Taxonomy" id="3075604"/>
    <lineage>
        <taxon>Bacteria</taxon>
        <taxon>Pseudomonadati</taxon>
        <taxon>Bacteroidota</taxon>
        <taxon>Flavobacteriia</taxon>
        <taxon>Flavobacteriales</taxon>
        <taxon>Flavobacteriaceae</taxon>
        <taxon>Patiriisocius</taxon>
    </lineage>
</organism>
<evidence type="ECO:0000256" key="1">
    <source>
        <dbReference type="SAM" id="SignalP"/>
    </source>
</evidence>
<proteinExistence type="predicted"/>
<dbReference type="PROSITE" id="PS51257">
    <property type="entry name" value="PROKAR_LIPOPROTEIN"/>
    <property type="match status" value="1"/>
</dbReference>
<accession>A0ABU2Y9Y5</accession>
<sequence length="199" mass="22912">MKNNLLFYIVLTCTVLLASCGQQSKKVTHKYQDQPRVVYCKQIDTVLVKEAFYSFKEDVASYYNNQGYEKGSLPYYHNGFTKYVNSLIGNNASYNLVASEHSKKLARELKKHPEIWTIRDGETIPNLESSFLKCITKDIDDFPLKALITKVYQKGSISRENMLASYYKNVGKVHQDNSFSLFLALDTFYAHLGEETEKE</sequence>
<feature type="chain" id="PRO_5045331771" description="Lipoprotein" evidence="1">
    <location>
        <begin position="19"/>
        <end position="199"/>
    </location>
</feature>
<comment type="caution">
    <text evidence="2">The sequence shown here is derived from an EMBL/GenBank/DDBJ whole genome shotgun (WGS) entry which is preliminary data.</text>
</comment>
<dbReference type="EMBL" id="JAVRHZ010000001">
    <property type="protein sequence ID" value="MDT0554459.1"/>
    <property type="molecule type" value="Genomic_DNA"/>
</dbReference>
<dbReference type="RefSeq" id="WP_311331425.1">
    <property type="nucleotide sequence ID" value="NZ_JAVRHZ010000001.1"/>
</dbReference>
<feature type="signal peptide" evidence="1">
    <location>
        <begin position="1"/>
        <end position="18"/>
    </location>
</feature>
<protein>
    <recommendedName>
        <fullName evidence="4">Lipoprotein</fullName>
    </recommendedName>
</protein>
<keyword evidence="1" id="KW-0732">Signal</keyword>
<gene>
    <name evidence="2" type="ORF">RM538_00470</name>
</gene>
<evidence type="ECO:0000313" key="2">
    <source>
        <dbReference type="EMBL" id="MDT0554459.1"/>
    </source>
</evidence>
<keyword evidence="3" id="KW-1185">Reference proteome</keyword>
<evidence type="ECO:0000313" key="3">
    <source>
        <dbReference type="Proteomes" id="UP001254488"/>
    </source>
</evidence>
<dbReference type="Proteomes" id="UP001254488">
    <property type="component" value="Unassembled WGS sequence"/>
</dbReference>
<reference evidence="2 3" key="1">
    <citation type="submission" date="2023-09" db="EMBL/GenBank/DDBJ databases">
        <authorList>
            <person name="Rey-Velasco X."/>
        </authorList>
    </citation>
    <scope>NUCLEOTIDE SEQUENCE [LARGE SCALE GENOMIC DNA]</scope>
    <source>
        <strain evidence="2 3">W242</strain>
    </source>
</reference>